<feature type="signal peptide" evidence="1">
    <location>
        <begin position="1"/>
        <end position="29"/>
    </location>
</feature>
<comment type="caution">
    <text evidence="2">The sequence shown here is derived from an EMBL/GenBank/DDBJ whole genome shotgun (WGS) entry which is preliminary data.</text>
</comment>
<name>A0A9W4U179_9PLEO</name>
<reference evidence="2" key="1">
    <citation type="submission" date="2023-01" db="EMBL/GenBank/DDBJ databases">
        <authorList>
            <person name="Van Ghelder C."/>
            <person name="Rancurel C."/>
        </authorList>
    </citation>
    <scope>NUCLEOTIDE SEQUENCE</scope>
    <source>
        <strain evidence="2">CNCM I-4278</strain>
    </source>
</reference>
<evidence type="ECO:0000313" key="3">
    <source>
        <dbReference type="Proteomes" id="UP001152607"/>
    </source>
</evidence>
<evidence type="ECO:0000313" key="2">
    <source>
        <dbReference type="EMBL" id="CAI6234952.1"/>
    </source>
</evidence>
<protein>
    <recommendedName>
        <fullName evidence="4">Secreted protein</fullName>
    </recommendedName>
</protein>
<keyword evidence="3" id="KW-1185">Reference proteome</keyword>
<feature type="chain" id="PRO_5040730238" description="Secreted protein" evidence="1">
    <location>
        <begin position="30"/>
        <end position="73"/>
    </location>
</feature>
<accession>A0A9W4U179</accession>
<dbReference type="EMBL" id="CAOQHR010000001">
    <property type="protein sequence ID" value="CAI6234952.1"/>
    <property type="molecule type" value="Genomic_DNA"/>
</dbReference>
<dbReference type="Proteomes" id="UP001152607">
    <property type="component" value="Unassembled WGS sequence"/>
</dbReference>
<evidence type="ECO:0008006" key="4">
    <source>
        <dbReference type="Google" id="ProtNLM"/>
    </source>
</evidence>
<gene>
    <name evidence="2" type="ORF">PDIGIT_LOCUS363</name>
</gene>
<keyword evidence="1" id="KW-0732">Signal</keyword>
<dbReference type="AlphaFoldDB" id="A0A9W4U179"/>
<proteinExistence type="predicted"/>
<organism evidence="2 3">
    <name type="scientific">Periconia digitata</name>
    <dbReference type="NCBI Taxonomy" id="1303443"/>
    <lineage>
        <taxon>Eukaryota</taxon>
        <taxon>Fungi</taxon>
        <taxon>Dikarya</taxon>
        <taxon>Ascomycota</taxon>
        <taxon>Pezizomycotina</taxon>
        <taxon>Dothideomycetes</taxon>
        <taxon>Pleosporomycetidae</taxon>
        <taxon>Pleosporales</taxon>
        <taxon>Massarineae</taxon>
        <taxon>Periconiaceae</taxon>
        <taxon>Periconia</taxon>
    </lineage>
</organism>
<sequence>MHHLNHLTLPPPLALALAFHSIIFPPGDGHTRYTRNGIMPSPINQMRAGSGEMEPKLELETAVFCSFLLFFFT</sequence>
<evidence type="ECO:0000256" key="1">
    <source>
        <dbReference type="SAM" id="SignalP"/>
    </source>
</evidence>